<sequence>MAGFALYWWKLMEEPVRRGRSEKHLRSCNDTPSQSDGQDFPGDYMGVTFFREEEAIIQWTLYDWSVRTLSLSRWNSPSESEARESSWAEHKMMRQQAGPNMTVKLNSGEAAEAKTETEQVNRVTKKTEPWFNQKKGSVFPKKKRSVKSMMLGYIGRSIAPPSPAPPAFSPEHFHSH</sequence>
<dbReference type="OrthoDB" id="10442996at2759"/>
<evidence type="ECO:0000313" key="2">
    <source>
        <dbReference type="EMBL" id="KAF9687157.1"/>
    </source>
</evidence>
<dbReference type="AlphaFoldDB" id="A0A835N6E9"/>
<accession>A0A835N6E9</accession>
<organism evidence="2 3">
    <name type="scientific">Salix dunnii</name>
    <dbReference type="NCBI Taxonomy" id="1413687"/>
    <lineage>
        <taxon>Eukaryota</taxon>
        <taxon>Viridiplantae</taxon>
        <taxon>Streptophyta</taxon>
        <taxon>Embryophyta</taxon>
        <taxon>Tracheophyta</taxon>
        <taxon>Spermatophyta</taxon>
        <taxon>Magnoliopsida</taxon>
        <taxon>eudicotyledons</taxon>
        <taxon>Gunneridae</taxon>
        <taxon>Pentapetalae</taxon>
        <taxon>rosids</taxon>
        <taxon>fabids</taxon>
        <taxon>Malpighiales</taxon>
        <taxon>Salicaceae</taxon>
        <taxon>Saliceae</taxon>
        <taxon>Salix</taxon>
    </lineage>
</organism>
<evidence type="ECO:0000256" key="1">
    <source>
        <dbReference type="SAM" id="MobiDB-lite"/>
    </source>
</evidence>
<reference evidence="2 3" key="1">
    <citation type="submission" date="2020-10" db="EMBL/GenBank/DDBJ databases">
        <title>Plant Genome Project.</title>
        <authorList>
            <person name="Zhang R.-G."/>
        </authorList>
    </citation>
    <scope>NUCLEOTIDE SEQUENCE [LARGE SCALE GENOMIC DNA]</scope>
    <source>
        <strain evidence="2">FAFU-HL-1</strain>
        <tissue evidence="2">Leaf</tissue>
    </source>
</reference>
<dbReference type="Proteomes" id="UP000657918">
    <property type="component" value="Unassembled WGS sequence"/>
</dbReference>
<dbReference type="EMBL" id="JADGMS010000002">
    <property type="protein sequence ID" value="KAF9687157.1"/>
    <property type="molecule type" value="Genomic_DNA"/>
</dbReference>
<proteinExistence type="predicted"/>
<gene>
    <name evidence="2" type="ORF">SADUNF_Sadunf02G0064600</name>
</gene>
<feature type="compositionally biased region" description="Polar residues" evidence="1">
    <location>
        <begin position="28"/>
        <end position="37"/>
    </location>
</feature>
<name>A0A835N6E9_9ROSI</name>
<evidence type="ECO:0000313" key="3">
    <source>
        <dbReference type="Proteomes" id="UP000657918"/>
    </source>
</evidence>
<keyword evidence="3" id="KW-1185">Reference proteome</keyword>
<feature type="region of interest" description="Disordered" evidence="1">
    <location>
        <begin position="157"/>
        <end position="176"/>
    </location>
</feature>
<comment type="caution">
    <text evidence="2">The sequence shown here is derived from an EMBL/GenBank/DDBJ whole genome shotgun (WGS) entry which is preliminary data.</text>
</comment>
<protein>
    <submittedName>
        <fullName evidence="2">Uncharacterized protein</fullName>
    </submittedName>
</protein>
<feature type="region of interest" description="Disordered" evidence="1">
    <location>
        <begin position="20"/>
        <end position="39"/>
    </location>
</feature>